<evidence type="ECO:0000313" key="2">
    <source>
        <dbReference type="Proteomes" id="UP000683507"/>
    </source>
</evidence>
<dbReference type="Proteomes" id="UP000683507">
    <property type="component" value="Chromosome"/>
</dbReference>
<name>A0A916NHB2_9FLAO</name>
<accession>A0A916NHB2</accession>
<protein>
    <submittedName>
        <fullName evidence="1">Uncharacterized protein</fullName>
    </submittedName>
</protein>
<keyword evidence="2" id="KW-1185">Reference proteome</keyword>
<proteinExistence type="predicted"/>
<sequence length="135" mass="15974">MAINKLILISTLVLLYSAYFTQNKSCRIECSSFREGRFVVNRGLENEIIIARSKLYQKDISEEGSELYKIIKVDSCDCYYEMILNSTNNSNSEEKFNEEILVGRIIRIEESYYVMRMSYKSNEDYYLDVEVHRIE</sequence>
<gene>
    <name evidence="1" type="ORF">CRYO30217_01565</name>
</gene>
<dbReference type="EMBL" id="OU015584">
    <property type="protein sequence ID" value="CAG5081215.1"/>
    <property type="molecule type" value="Genomic_DNA"/>
</dbReference>
<dbReference type="KEGG" id="ptan:CRYO30217_01565"/>
<dbReference type="AlphaFoldDB" id="A0A916NHB2"/>
<organism evidence="1 2">
    <name type="scientific">Parvicella tangerina</name>
    <dbReference type="NCBI Taxonomy" id="2829795"/>
    <lineage>
        <taxon>Bacteria</taxon>
        <taxon>Pseudomonadati</taxon>
        <taxon>Bacteroidota</taxon>
        <taxon>Flavobacteriia</taxon>
        <taxon>Flavobacteriales</taxon>
        <taxon>Parvicellaceae</taxon>
        <taxon>Parvicella</taxon>
    </lineage>
</organism>
<reference evidence="1" key="1">
    <citation type="submission" date="2021-04" db="EMBL/GenBank/DDBJ databases">
        <authorList>
            <person name="Rodrigo-Torres L."/>
            <person name="Arahal R. D."/>
            <person name="Lucena T."/>
        </authorList>
    </citation>
    <scope>NUCLEOTIDE SEQUENCE</scope>
    <source>
        <strain evidence="1">AS29M-1</strain>
    </source>
</reference>
<evidence type="ECO:0000313" key="1">
    <source>
        <dbReference type="EMBL" id="CAG5081215.1"/>
    </source>
</evidence>